<dbReference type="GO" id="GO:0006302">
    <property type="term" value="P:double-strand break repair"/>
    <property type="evidence" value="ECO:0007669"/>
    <property type="project" value="TreeGrafter"/>
</dbReference>
<name>A0A540VR61_9GAMM</name>
<protein>
    <submittedName>
        <fullName evidence="3">AAA family ATPase</fullName>
    </submittedName>
</protein>
<feature type="domain" description="Protein CR006 P-loop" evidence="2">
    <location>
        <begin position="19"/>
        <end position="731"/>
    </location>
</feature>
<organism evidence="3 4">
    <name type="scientific">Spiribacter salinus</name>
    <dbReference type="NCBI Taxonomy" id="1335746"/>
    <lineage>
        <taxon>Bacteria</taxon>
        <taxon>Pseudomonadati</taxon>
        <taxon>Pseudomonadota</taxon>
        <taxon>Gammaproteobacteria</taxon>
        <taxon>Chromatiales</taxon>
        <taxon>Ectothiorhodospiraceae</taxon>
        <taxon>Spiribacter</taxon>
    </lineage>
</organism>
<feature type="coiled-coil region" evidence="1">
    <location>
        <begin position="295"/>
        <end position="376"/>
    </location>
</feature>
<evidence type="ECO:0000259" key="2">
    <source>
        <dbReference type="Pfam" id="PF13166"/>
    </source>
</evidence>
<dbReference type="Gene3D" id="3.40.50.300">
    <property type="entry name" value="P-loop containing nucleotide triphosphate hydrolases"/>
    <property type="match status" value="2"/>
</dbReference>
<comment type="caution">
    <text evidence="3">The sequence shown here is derived from an EMBL/GenBank/DDBJ whole genome shotgun (WGS) entry which is preliminary data.</text>
</comment>
<dbReference type="Pfam" id="PF13166">
    <property type="entry name" value="AAA_13"/>
    <property type="match status" value="1"/>
</dbReference>
<keyword evidence="1" id="KW-0175">Coiled coil</keyword>
<dbReference type="Proteomes" id="UP000315400">
    <property type="component" value="Unassembled WGS sequence"/>
</dbReference>
<dbReference type="InterPro" id="IPR026866">
    <property type="entry name" value="CR006_AAA"/>
</dbReference>
<gene>
    <name evidence="3" type="ORF">FKY71_09675</name>
</gene>
<evidence type="ECO:0000256" key="1">
    <source>
        <dbReference type="SAM" id="Coils"/>
    </source>
</evidence>
<evidence type="ECO:0000313" key="4">
    <source>
        <dbReference type="Proteomes" id="UP000315400"/>
    </source>
</evidence>
<reference evidence="3 4" key="1">
    <citation type="submission" date="2019-06" db="EMBL/GenBank/DDBJ databases">
        <title>Metagenome assembled Genome of Spiribacter salinus SL48-SHIP from the microbial mat of Salt Lake 48 (Novosibirsk region, Russia).</title>
        <authorList>
            <person name="Shipova A."/>
            <person name="Rozanov A.S."/>
            <person name="Bryanskaya A.V."/>
            <person name="Peltek S.E."/>
        </authorList>
    </citation>
    <scope>NUCLEOTIDE SEQUENCE [LARGE SCALE GENOMIC DNA]</scope>
    <source>
        <strain evidence="3">SL48-SHIP-2</strain>
    </source>
</reference>
<proteinExistence type="predicted"/>
<dbReference type="SUPFAM" id="SSF52540">
    <property type="entry name" value="P-loop containing nucleoside triphosphate hydrolases"/>
    <property type="match status" value="1"/>
</dbReference>
<evidence type="ECO:0000313" key="3">
    <source>
        <dbReference type="EMBL" id="TQE99239.1"/>
    </source>
</evidence>
<accession>A0A540VR61</accession>
<feature type="coiled-coil region" evidence="1">
    <location>
        <begin position="435"/>
        <end position="476"/>
    </location>
</feature>
<dbReference type="AlphaFoldDB" id="A0A540VR61"/>
<dbReference type="PANTHER" id="PTHR32182:SF0">
    <property type="entry name" value="DNA REPLICATION AND REPAIR PROTEIN RECF"/>
    <property type="match status" value="1"/>
</dbReference>
<dbReference type="GO" id="GO:0000731">
    <property type="term" value="P:DNA synthesis involved in DNA repair"/>
    <property type="evidence" value="ECO:0007669"/>
    <property type="project" value="TreeGrafter"/>
</dbReference>
<dbReference type="EMBL" id="VIFK01000080">
    <property type="protein sequence ID" value="TQE99239.1"/>
    <property type="molecule type" value="Genomic_DNA"/>
</dbReference>
<dbReference type="InterPro" id="IPR027417">
    <property type="entry name" value="P-loop_NTPase"/>
</dbReference>
<dbReference type="PANTHER" id="PTHR32182">
    <property type="entry name" value="DNA REPLICATION AND REPAIR PROTEIN RECF"/>
    <property type="match status" value="1"/>
</dbReference>
<sequence>MPLITRIARLRHPGVLRDFTWSGELPDFAQYNLIYGWNGSGKTTISELFRALERRQAPEGEAELIIDGKKVAGTDFHDVTVPVRVFNRAFVSKSVFPVGGGDVPPIFVLGKESAENQAKVETLKQQKIAVKENLDTAKAEKSGAENSLNKHCTDSATIVREALRSSGNNPYNNYDKRRYRQCADQMLAAQDKSQRLLAEEDRDRLTAQSHAVPKDKIDKVHYQLPDLNRYQEVASELLQATVVSSAISTLKDDTGLASWVRQGLGLHQQRDTERCLFCEQPLPAGRIASLEAHFNAEYEQLIRQLDEQIAQLDRAAHAVDQVSLPDSAKFYEDLAAEYETARSALADTNQAVAGFLEALMEELEQKKRQVFEARESAVSVPIVQSKVVQNVNAVIQKHNDACDAFDDRVTTAQQQLEADSVARSLEDYAALKEHISAGEEAIAKAKGEVNRLDQEIMELEREIIQHRQPAEELNDDLHAYLGHRELRLDVKDTGYTISRIDGPARALSEGERTAIALLYFLKSLQGRHFEMPNGIVVLDDPVSSLDANALYLAFGFIRRRVDGVAQVFILTHNFSFFRQVRNWFHHLKGQGKNDIAKRPARFYMLEATLTDEGRRSSIRPLDPLLERFESEYHYLFACIYRRTQAADGYSLEANYVFPNMARRLLETFLAFRQPDIAGELRQKLERVDFDETKKTRILRFLHTHSHADEIGEPEHDPSGLGEAQGVLKDLLELLEQEDREHYGAMVALVGPPAEEKQPE</sequence>